<reference evidence="5 6" key="1">
    <citation type="submission" date="2019-02" db="EMBL/GenBank/DDBJ databases">
        <title>Deep-cultivation of Planctomycetes and their phenomic and genomic characterization uncovers novel biology.</title>
        <authorList>
            <person name="Wiegand S."/>
            <person name="Jogler M."/>
            <person name="Boedeker C."/>
            <person name="Pinto D."/>
            <person name="Vollmers J."/>
            <person name="Rivas-Marin E."/>
            <person name="Kohn T."/>
            <person name="Peeters S.H."/>
            <person name="Heuer A."/>
            <person name="Rast P."/>
            <person name="Oberbeckmann S."/>
            <person name="Bunk B."/>
            <person name="Jeske O."/>
            <person name="Meyerdierks A."/>
            <person name="Storesund J.E."/>
            <person name="Kallscheuer N."/>
            <person name="Luecker S."/>
            <person name="Lage O.M."/>
            <person name="Pohl T."/>
            <person name="Merkel B.J."/>
            <person name="Hornburger P."/>
            <person name="Mueller R.-W."/>
            <person name="Bruemmer F."/>
            <person name="Labrenz M."/>
            <person name="Spormann A.M."/>
            <person name="Op den Camp H."/>
            <person name="Overmann J."/>
            <person name="Amann R."/>
            <person name="Jetten M.S.M."/>
            <person name="Mascher T."/>
            <person name="Medema M.H."/>
            <person name="Devos D.P."/>
            <person name="Kaster A.-K."/>
            <person name="Ovreas L."/>
            <person name="Rohde M."/>
            <person name="Galperin M.Y."/>
            <person name="Jogler C."/>
        </authorList>
    </citation>
    <scope>NUCLEOTIDE SEQUENCE [LARGE SCALE GENOMIC DNA]</scope>
    <source>
        <strain evidence="5 6">SV_7m_r</strain>
    </source>
</reference>
<keyword evidence="2" id="KW-0663">Pyridoxal phosphate</keyword>
<evidence type="ECO:0000256" key="1">
    <source>
        <dbReference type="ARBA" id="ARBA00001933"/>
    </source>
</evidence>
<dbReference type="RefSeq" id="WP_145277333.1">
    <property type="nucleotide sequence ID" value="NZ_CP036272.1"/>
</dbReference>
<keyword evidence="3" id="KW-0413">Isomerase</keyword>
<dbReference type="Pfam" id="PF01168">
    <property type="entry name" value="Ala_racemase_N"/>
    <property type="match status" value="1"/>
</dbReference>
<gene>
    <name evidence="5" type="ORF">SV7mr_50700</name>
</gene>
<evidence type="ECO:0000256" key="2">
    <source>
        <dbReference type="ARBA" id="ARBA00022898"/>
    </source>
</evidence>
<protein>
    <submittedName>
        <fullName evidence="5">Alanine racemase</fullName>
    </submittedName>
</protein>
<dbReference type="GO" id="GO:0030170">
    <property type="term" value="F:pyridoxal phosphate binding"/>
    <property type="evidence" value="ECO:0007669"/>
    <property type="project" value="TreeGrafter"/>
</dbReference>
<dbReference type="InterPro" id="IPR029066">
    <property type="entry name" value="PLP-binding_barrel"/>
</dbReference>
<dbReference type="EMBL" id="CP036272">
    <property type="protein sequence ID" value="QDT62522.1"/>
    <property type="molecule type" value="Genomic_DNA"/>
</dbReference>
<dbReference type="SUPFAM" id="SSF51419">
    <property type="entry name" value="PLP-binding barrel"/>
    <property type="match status" value="1"/>
</dbReference>
<organism evidence="5 6">
    <name type="scientific">Stieleria bergensis</name>
    <dbReference type="NCBI Taxonomy" id="2528025"/>
    <lineage>
        <taxon>Bacteria</taxon>
        <taxon>Pseudomonadati</taxon>
        <taxon>Planctomycetota</taxon>
        <taxon>Planctomycetia</taxon>
        <taxon>Pirellulales</taxon>
        <taxon>Pirellulaceae</taxon>
        <taxon>Stieleria</taxon>
    </lineage>
</organism>
<comment type="cofactor">
    <cofactor evidence="1">
        <name>pyridoxal 5'-phosphate</name>
        <dbReference type="ChEBI" id="CHEBI:597326"/>
    </cofactor>
</comment>
<dbReference type="Proteomes" id="UP000315003">
    <property type="component" value="Chromosome"/>
</dbReference>
<dbReference type="GO" id="GO:0008784">
    <property type="term" value="F:alanine racemase activity"/>
    <property type="evidence" value="ECO:0007669"/>
    <property type="project" value="TreeGrafter"/>
</dbReference>
<proteinExistence type="predicted"/>
<feature type="domain" description="Alanine racemase N-terminal" evidence="4">
    <location>
        <begin position="8"/>
        <end position="223"/>
    </location>
</feature>
<dbReference type="AlphaFoldDB" id="A0A517T2D9"/>
<dbReference type="GO" id="GO:0005829">
    <property type="term" value="C:cytosol"/>
    <property type="evidence" value="ECO:0007669"/>
    <property type="project" value="TreeGrafter"/>
</dbReference>
<accession>A0A517T2D9</accession>
<keyword evidence="6" id="KW-1185">Reference proteome</keyword>
<name>A0A517T2D9_9BACT</name>
<dbReference type="Gene3D" id="3.20.20.10">
    <property type="entry name" value="Alanine racemase"/>
    <property type="match status" value="1"/>
</dbReference>
<evidence type="ECO:0000313" key="6">
    <source>
        <dbReference type="Proteomes" id="UP000315003"/>
    </source>
</evidence>
<dbReference type="PANTHER" id="PTHR30511:SF3">
    <property type="entry name" value="LYSINE RACEMASE"/>
    <property type="match status" value="1"/>
</dbReference>
<dbReference type="InterPro" id="IPR001608">
    <property type="entry name" value="Ala_racemase_N"/>
</dbReference>
<dbReference type="InterPro" id="IPR000821">
    <property type="entry name" value="Ala_racemase"/>
</dbReference>
<dbReference type="OrthoDB" id="504078at2"/>
<evidence type="ECO:0000313" key="5">
    <source>
        <dbReference type="EMBL" id="QDT62522.1"/>
    </source>
</evidence>
<sequence length="374" mass="40158">MSAPRLEIDLDKIEHNARSLVARLADRGISVTAVTKAALGSPEIARSLLQAGASGLGDSRIENIEAMCHANVPASMTLIRSPMLSQVERLVTHVEVSFNTELDVIRKISFCAQKARRTHGVVLMVELGDLREGIMPGELENAVRQTLRFPYIAFKGIGTNLACRSGVSPDARNMAELSTLAESIEAKFGLTIEVISGGNSANVPWALSGADTGRINNLRLGESILLGREPLHRQRINGLHTDAITLIAEVIESKVKPTQPWGEIGQTAFGAKPPTQDRGDICQAILAIGLQDTDACGLEPPPDIKIVGASSDHLIVESGLHLVPVGTELTFQLNYSALVRLMTSPFVTKVISPKIGLPDATLRTRETGRAFFDA</sequence>
<dbReference type="PANTHER" id="PTHR30511">
    <property type="entry name" value="ALANINE RACEMASE"/>
    <property type="match status" value="1"/>
</dbReference>
<dbReference type="CDD" id="cd06815">
    <property type="entry name" value="PLPDE_III_AR_like_1"/>
    <property type="match status" value="1"/>
</dbReference>
<evidence type="ECO:0000256" key="3">
    <source>
        <dbReference type="ARBA" id="ARBA00023235"/>
    </source>
</evidence>
<evidence type="ECO:0000259" key="4">
    <source>
        <dbReference type="Pfam" id="PF01168"/>
    </source>
</evidence>